<evidence type="ECO:0000313" key="2">
    <source>
        <dbReference type="EMBL" id="KAF5791111.1"/>
    </source>
</evidence>
<organism evidence="2 3">
    <name type="scientific">Helianthus annuus</name>
    <name type="common">Common sunflower</name>
    <dbReference type="NCBI Taxonomy" id="4232"/>
    <lineage>
        <taxon>Eukaryota</taxon>
        <taxon>Viridiplantae</taxon>
        <taxon>Streptophyta</taxon>
        <taxon>Embryophyta</taxon>
        <taxon>Tracheophyta</taxon>
        <taxon>Spermatophyta</taxon>
        <taxon>Magnoliopsida</taxon>
        <taxon>eudicotyledons</taxon>
        <taxon>Gunneridae</taxon>
        <taxon>Pentapetalae</taxon>
        <taxon>asterids</taxon>
        <taxon>campanulids</taxon>
        <taxon>Asterales</taxon>
        <taxon>Asteraceae</taxon>
        <taxon>Asteroideae</taxon>
        <taxon>Heliantheae alliance</taxon>
        <taxon>Heliantheae</taxon>
        <taxon>Helianthus</taxon>
    </lineage>
</organism>
<comment type="caution">
    <text evidence="2">The sequence shown here is derived from an EMBL/GenBank/DDBJ whole genome shotgun (WGS) entry which is preliminary data.</text>
</comment>
<dbReference type="PANTHER" id="PTHR43941:SF4">
    <property type="entry name" value="AH_BAR DOMAIN SUPERFAMILY PROTEIN"/>
    <property type="match status" value="1"/>
</dbReference>
<keyword evidence="3" id="KW-1185">Reference proteome</keyword>
<evidence type="ECO:0000256" key="1">
    <source>
        <dbReference type="SAM" id="Coils"/>
    </source>
</evidence>
<feature type="coiled-coil region" evidence="1">
    <location>
        <begin position="127"/>
        <end position="204"/>
    </location>
</feature>
<evidence type="ECO:0000313" key="3">
    <source>
        <dbReference type="Proteomes" id="UP000215914"/>
    </source>
</evidence>
<dbReference type="Gramene" id="mRNA:HanXRQr2_Chr09g0390941">
    <property type="protein sequence ID" value="mRNA:HanXRQr2_Chr09g0390941"/>
    <property type="gene ID" value="HanXRQr2_Chr09g0390941"/>
</dbReference>
<sequence length="354" mass="38995">MNDPSACRETLRGLGTPVETARAHGLSRQNLQSQLASMLVGGSIIANAVIEDYNVLARREDETIRLRAQAEAMMKAAQEGMEQLEKHKAAFAKLKQTERWAASAGLEQVRSIAKLLSDERKLWKEACARESEKLFRVRQELNNLKAANAALVKERTVAEAAIKEADTRGATALKEAEARAAQELVNVNADRTKLNKVVEELQAEVQSRVTILEEVISRATEAEARERQTEEVRDGLSTSLGQIVETILDAPENATTVADINELARQAGFKAGYNKCLGDVNPFFTSKFTDEWSGFHGVDTEAAYDAAVDAYNRLSIPALDRIEKCLEAENYVDRLRMLFEPVKEDGGTSGANAE</sequence>
<protein>
    <submittedName>
        <fullName evidence="2">Uncharacterized protein</fullName>
    </submittedName>
</protein>
<dbReference type="AlphaFoldDB" id="A0A9K3I6G4"/>
<reference evidence="2" key="1">
    <citation type="journal article" date="2017" name="Nature">
        <title>The sunflower genome provides insights into oil metabolism, flowering and Asterid evolution.</title>
        <authorList>
            <person name="Badouin H."/>
            <person name="Gouzy J."/>
            <person name="Grassa C.J."/>
            <person name="Murat F."/>
            <person name="Staton S.E."/>
            <person name="Cottret L."/>
            <person name="Lelandais-Briere C."/>
            <person name="Owens G.L."/>
            <person name="Carrere S."/>
            <person name="Mayjonade B."/>
            <person name="Legrand L."/>
            <person name="Gill N."/>
            <person name="Kane N.C."/>
            <person name="Bowers J.E."/>
            <person name="Hubner S."/>
            <person name="Bellec A."/>
            <person name="Berard A."/>
            <person name="Berges H."/>
            <person name="Blanchet N."/>
            <person name="Boniface M.C."/>
            <person name="Brunel D."/>
            <person name="Catrice O."/>
            <person name="Chaidir N."/>
            <person name="Claudel C."/>
            <person name="Donnadieu C."/>
            <person name="Faraut T."/>
            <person name="Fievet G."/>
            <person name="Helmstetter N."/>
            <person name="King M."/>
            <person name="Knapp S.J."/>
            <person name="Lai Z."/>
            <person name="Le Paslier M.C."/>
            <person name="Lippi Y."/>
            <person name="Lorenzon L."/>
            <person name="Mandel J.R."/>
            <person name="Marage G."/>
            <person name="Marchand G."/>
            <person name="Marquand E."/>
            <person name="Bret-Mestries E."/>
            <person name="Morien E."/>
            <person name="Nambeesan S."/>
            <person name="Nguyen T."/>
            <person name="Pegot-Espagnet P."/>
            <person name="Pouilly N."/>
            <person name="Raftis F."/>
            <person name="Sallet E."/>
            <person name="Schiex T."/>
            <person name="Thomas J."/>
            <person name="Vandecasteele C."/>
            <person name="Vares D."/>
            <person name="Vear F."/>
            <person name="Vautrin S."/>
            <person name="Crespi M."/>
            <person name="Mangin B."/>
            <person name="Burke J.M."/>
            <person name="Salse J."/>
            <person name="Munos S."/>
            <person name="Vincourt P."/>
            <person name="Rieseberg L.H."/>
            <person name="Langlade N.B."/>
        </authorList>
    </citation>
    <scope>NUCLEOTIDE SEQUENCE</scope>
    <source>
        <tissue evidence="2">Leaves</tissue>
    </source>
</reference>
<proteinExistence type="predicted"/>
<gene>
    <name evidence="2" type="ORF">HanXRQr2_Chr09g0390941</name>
</gene>
<dbReference type="Proteomes" id="UP000215914">
    <property type="component" value="Unassembled WGS sequence"/>
</dbReference>
<reference evidence="2" key="2">
    <citation type="submission" date="2020-06" db="EMBL/GenBank/DDBJ databases">
        <title>Helianthus annuus Genome sequencing and assembly Release 2.</title>
        <authorList>
            <person name="Gouzy J."/>
            <person name="Langlade N."/>
            <person name="Munos S."/>
        </authorList>
    </citation>
    <scope>NUCLEOTIDE SEQUENCE</scope>
    <source>
        <tissue evidence="2">Leaves</tissue>
    </source>
</reference>
<name>A0A9K3I6G4_HELAN</name>
<accession>A0A9K3I6G4</accession>
<dbReference type="EMBL" id="MNCJ02000324">
    <property type="protein sequence ID" value="KAF5791111.1"/>
    <property type="molecule type" value="Genomic_DNA"/>
</dbReference>
<keyword evidence="1" id="KW-0175">Coiled coil</keyword>
<dbReference type="PANTHER" id="PTHR43941">
    <property type="entry name" value="STRUCTURAL MAINTENANCE OF CHROMOSOMES PROTEIN 2"/>
    <property type="match status" value="1"/>
</dbReference>